<name>A0ABZ0TZS8_9SPHI</name>
<dbReference type="InterPro" id="IPR052462">
    <property type="entry name" value="SLIRP/GR-RBP-like"/>
</dbReference>
<reference evidence="4 5" key="1">
    <citation type="submission" date="2023-11" db="EMBL/GenBank/DDBJ databases">
        <title>Analysis of the Genomes of Mucilaginibacter gossypii cycad 4 and M. sabulilitoris SNA2: microbes with the potential for plant growth promotion.</title>
        <authorList>
            <person name="Hirsch A.M."/>
            <person name="Humm E."/>
            <person name="Rubbi M."/>
            <person name="Del Vecchio G."/>
            <person name="Ha S.M."/>
            <person name="Pellegrini M."/>
            <person name="Gunsalus R.P."/>
        </authorList>
    </citation>
    <scope>NUCLEOTIDE SEQUENCE [LARGE SCALE GENOMIC DNA]</scope>
    <source>
        <strain evidence="4 5">SNA2</strain>
    </source>
</reference>
<dbReference type="InterPro" id="IPR035979">
    <property type="entry name" value="RBD_domain_sf"/>
</dbReference>
<dbReference type="SUPFAM" id="SSF54928">
    <property type="entry name" value="RNA-binding domain, RBD"/>
    <property type="match status" value="1"/>
</dbReference>
<dbReference type="PROSITE" id="PS50102">
    <property type="entry name" value="RRM"/>
    <property type="match status" value="1"/>
</dbReference>
<dbReference type="Pfam" id="PF00076">
    <property type="entry name" value="RRM_1"/>
    <property type="match status" value="1"/>
</dbReference>
<protein>
    <submittedName>
        <fullName evidence="4">RNA-binding protein</fullName>
    </submittedName>
</protein>
<dbReference type="InterPro" id="IPR012677">
    <property type="entry name" value="Nucleotide-bd_a/b_plait_sf"/>
</dbReference>
<keyword evidence="1" id="KW-0694">RNA-binding</keyword>
<dbReference type="SMART" id="SM00360">
    <property type="entry name" value="RRM"/>
    <property type="match status" value="1"/>
</dbReference>
<sequence>MAKLFIVGFPKDMEEIELVEMFSVYGIVNTVTIVTDKESGVSKGYGFITMMDQSGADRAIAAMDGVEIDDRKISVRIADDKKTTGKEAAKGPFQKPLPRSQHFAARGGLQEPPKKKRPRRS</sequence>
<keyword evidence="5" id="KW-1185">Reference proteome</keyword>
<evidence type="ECO:0000256" key="2">
    <source>
        <dbReference type="SAM" id="MobiDB-lite"/>
    </source>
</evidence>
<feature type="region of interest" description="Disordered" evidence="2">
    <location>
        <begin position="79"/>
        <end position="121"/>
    </location>
</feature>
<evidence type="ECO:0000313" key="5">
    <source>
        <dbReference type="Proteomes" id="UP001324380"/>
    </source>
</evidence>
<proteinExistence type="predicted"/>
<organism evidence="4 5">
    <name type="scientific">Mucilaginibacter sabulilitoris</name>
    <dbReference type="NCBI Taxonomy" id="1173583"/>
    <lineage>
        <taxon>Bacteria</taxon>
        <taxon>Pseudomonadati</taxon>
        <taxon>Bacteroidota</taxon>
        <taxon>Sphingobacteriia</taxon>
        <taxon>Sphingobacteriales</taxon>
        <taxon>Sphingobacteriaceae</taxon>
        <taxon>Mucilaginibacter</taxon>
    </lineage>
</organism>
<dbReference type="EMBL" id="CP139558">
    <property type="protein sequence ID" value="WPU97040.1"/>
    <property type="molecule type" value="Genomic_DNA"/>
</dbReference>
<evidence type="ECO:0000259" key="3">
    <source>
        <dbReference type="PROSITE" id="PS50102"/>
    </source>
</evidence>
<dbReference type="RefSeq" id="WP_321566126.1">
    <property type="nucleotide sequence ID" value="NZ_CP139558.1"/>
</dbReference>
<dbReference type="PANTHER" id="PTHR48027">
    <property type="entry name" value="HETEROGENEOUS NUCLEAR RIBONUCLEOPROTEIN 87F-RELATED"/>
    <property type="match status" value="1"/>
</dbReference>
<gene>
    <name evidence="4" type="ORF">SNE25_16075</name>
</gene>
<feature type="domain" description="RRM" evidence="3">
    <location>
        <begin position="2"/>
        <end position="80"/>
    </location>
</feature>
<dbReference type="Gene3D" id="3.30.70.330">
    <property type="match status" value="1"/>
</dbReference>
<evidence type="ECO:0000313" key="4">
    <source>
        <dbReference type="EMBL" id="WPU97040.1"/>
    </source>
</evidence>
<dbReference type="InterPro" id="IPR000504">
    <property type="entry name" value="RRM_dom"/>
</dbReference>
<evidence type="ECO:0000256" key="1">
    <source>
        <dbReference type="ARBA" id="ARBA00022884"/>
    </source>
</evidence>
<dbReference type="Proteomes" id="UP001324380">
    <property type="component" value="Chromosome"/>
</dbReference>
<feature type="compositionally biased region" description="Basic and acidic residues" evidence="2">
    <location>
        <begin position="79"/>
        <end position="89"/>
    </location>
</feature>
<accession>A0ABZ0TZS8</accession>